<dbReference type="SUPFAM" id="SSF50965">
    <property type="entry name" value="Galactose oxidase, central domain"/>
    <property type="match status" value="1"/>
</dbReference>
<gene>
    <name evidence="6" type="ORF">ACFSR2_05100</name>
</gene>
<protein>
    <submittedName>
        <fullName evidence="6">Matrixin family metalloprotease</fullName>
        <ecNumber evidence="6">3.4.24.-</ecNumber>
    </submittedName>
</protein>
<dbReference type="Gene3D" id="2.120.10.80">
    <property type="entry name" value="Kelch-type beta propeller"/>
    <property type="match status" value="1"/>
</dbReference>
<dbReference type="SUPFAM" id="SSF55486">
    <property type="entry name" value="Metalloproteases ('zincins'), catalytic domain"/>
    <property type="match status" value="1"/>
</dbReference>
<dbReference type="Pfam" id="PF00413">
    <property type="entry name" value="Peptidase_M10"/>
    <property type="match status" value="1"/>
</dbReference>
<evidence type="ECO:0000256" key="3">
    <source>
        <dbReference type="ARBA" id="ARBA00022801"/>
    </source>
</evidence>
<dbReference type="Gene3D" id="3.40.390.10">
    <property type="entry name" value="Collagenase (Catalytic Domain)"/>
    <property type="match status" value="1"/>
</dbReference>
<dbReference type="InterPro" id="IPR024079">
    <property type="entry name" value="MetalloPept_cat_dom_sf"/>
</dbReference>
<organism evidence="6 7">
    <name type="scientific">Emticicia soli</name>
    <dbReference type="NCBI Taxonomy" id="2027878"/>
    <lineage>
        <taxon>Bacteria</taxon>
        <taxon>Pseudomonadati</taxon>
        <taxon>Bacteroidota</taxon>
        <taxon>Cytophagia</taxon>
        <taxon>Cytophagales</taxon>
        <taxon>Leadbetterellaceae</taxon>
        <taxon>Emticicia</taxon>
    </lineage>
</organism>
<dbReference type="InterPro" id="IPR015915">
    <property type="entry name" value="Kelch-typ_b-propeller"/>
</dbReference>
<name>A0ABW5J5Z9_9BACT</name>
<keyword evidence="1" id="KW-0645">Protease</keyword>
<evidence type="ECO:0000256" key="2">
    <source>
        <dbReference type="ARBA" id="ARBA00022723"/>
    </source>
</evidence>
<dbReference type="RefSeq" id="WP_340235663.1">
    <property type="nucleotide sequence ID" value="NZ_JBBEWC010000004.1"/>
</dbReference>
<evidence type="ECO:0000259" key="5">
    <source>
        <dbReference type="Pfam" id="PF00413"/>
    </source>
</evidence>
<accession>A0ABW5J5Z9</accession>
<evidence type="ECO:0000313" key="6">
    <source>
        <dbReference type="EMBL" id="MFD2520251.1"/>
    </source>
</evidence>
<dbReference type="GO" id="GO:0008237">
    <property type="term" value="F:metallopeptidase activity"/>
    <property type="evidence" value="ECO:0007669"/>
    <property type="project" value="UniProtKB-KW"/>
</dbReference>
<dbReference type="EMBL" id="JBHULC010000004">
    <property type="protein sequence ID" value="MFD2520251.1"/>
    <property type="molecule type" value="Genomic_DNA"/>
</dbReference>
<keyword evidence="2" id="KW-0479">Metal-binding</keyword>
<proteinExistence type="predicted"/>
<dbReference type="InterPro" id="IPR011043">
    <property type="entry name" value="Gal_Oxase/kelch_b-propeller"/>
</dbReference>
<sequence>MIRKFTLLVLCCFSLLSGCLKDYPIVKYDKTIATLPEIQSLASMGCQLSYSLDEKYDRLNDNNQLNAIKTAFSTWEEAYPSLRFVDVTNTSVPSNIKIYFALASDSVIYKENTPAESFIRSSYEEASTIVQKNSREVAIYLNVKHDWNVNQITKTIMFHAGYILGLKPSDDPTSVMFPKLTEAPITINDTDKRKLKESFPRGCQVWLENKTELPELFYYSTKVFKIGDRVFALCEGFYPEFLLYEFNTDKATWEKRKSLIINTKEFGIDIRNIFAFGLLTHGYVGLATSFFGDGTESGEVWSYDPSKDEWKEVNDAKFPNKLMTPNNVYANSSNTKGYVFIYGSAETTAWEFDLSIKQWTKLTIPESFSISPFLYFVGNGKRSYIFSFEPYRENFYELNTNDNQWRSIVSSKIISTPHTVTPFADSDNIYLIVTDTNEESENLRHKMWVFNSDKGPASQWELLVDFPEKITKQDLAFGFVTKGRIFIQTRDNVIWEYLP</sequence>
<feature type="domain" description="Peptidase M10 metallopeptidase" evidence="5">
    <location>
        <begin position="47"/>
        <end position="195"/>
    </location>
</feature>
<evidence type="ECO:0000313" key="7">
    <source>
        <dbReference type="Proteomes" id="UP001597510"/>
    </source>
</evidence>
<keyword evidence="6" id="KW-0482">Metalloprotease</keyword>
<reference evidence="7" key="1">
    <citation type="journal article" date="2019" name="Int. J. Syst. Evol. Microbiol.">
        <title>The Global Catalogue of Microorganisms (GCM) 10K type strain sequencing project: providing services to taxonomists for standard genome sequencing and annotation.</title>
        <authorList>
            <consortium name="The Broad Institute Genomics Platform"/>
            <consortium name="The Broad Institute Genome Sequencing Center for Infectious Disease"/>
            <person name="Wu L."/>
            <person name="Ma J."/>
        </authorList>
    </citation>
    <scope>NUCLEOTIDE SEQUENCE [LARGE SCALE GENOMIC DNA]</scope>
    <source>
        <strain evidence="7">KCTC 52344</strain>
    </source>
</reference>
<dbReference type="EC" id="3.4.24.-" evidence="6"/>
<keyword evidence="3 6" id="KW-0378">Hydrolase</keyword>
<keyword evidence="7" id="KW-1185">Reference proteome</keyword>
<evidence type="ECO:0000256" key="1">
    <source>
        <dbReference type="ARBA" id="ARBA00022670"/>
    </source>
</evidence>
<dbReference type="InterPro" id="IPR001818">
    <property type="entry name" value="Pept_M10_metallopeptidase"/>
</dbReference>
<evidence type="ECO:0000256" key="4">
    <source>
        <dbReference type="ARBA" id="ARBA00022833"/>
    </source>
</evidence>
<comment type="caution">
    <text evidence="6">The sequence shown here is derived from an EMBL/GenBank/DDBJ whole genome shotgun (WGS) entry which is preliminary data.</text>
</comment>
<dbReference type="PROSITE" id="PS51257">
    <property type="entry name" value="PROKAR_LIPOPROTEIN"/>
    <property type="match status" value="1"/>
</dbReference>
<dbReference type="Proteomes" id="UP001597510">
    <property type="component" value="Unassembled WGS sequence"/>
</dbReference>
<keyword evidence="4" id="KW-0862">Zinc</keyword>